<dbReference type="STRING" id="599839.J4IA82"/>
<feature type="transmembrane region" description="Helical" evidence="1">
    <location>
        <begin position="179"/>
        <end position="198"/>
    </location>
</feature>
<dbReference type="GeneID" id="24097367"/>
<dbReference type="OrthoDB" id="2366471at2759"/>
<organism evidence="2 3">
    <name type="scientific">Fibroporia radiculosa</name>
    <dbReference type="NCBI Taxonomy" id="599839"/>
    <lineage>
        <taxon>Eukaryota</taxon>
        <taxon>Fungi</taxon>
        <taxon>Dikarya</taxon>
        <taxon>Basidiomycota</taxon>
        <taxon>Agaricomycotina</taxon>
        <taxon>Agaricomycetes</taxon>
        <taxon>Polyporales</taxon>
        <taxon>Fibroporiaceae</taxon>
        <taxon>Fibroporia</taxon>
    </lineage>
</organism>
<protein>
    <submittedName>
        <fullName evidence="2">Uncharacterized protein</fullName>
    </submittedName>
</protein>
<evidence type="ECO:0000313" key="3">
    <source>
        <dbReference type="Proteomes" id="UP000006352"/>
    </source>
</evidence>
<name>J4IA82_9APHY</name>
<keyword evidence="3" id="KW-1185">Reference proteome</keyword>
<dbReference type="Proteomes" id="UP000006352">
    <property type="component" value="Unassembled WGS sequence"/>
</dbReference>
<evidence type="ECO:0000256" key="1">
    <source>
        <dbReference type="SAM" id="Phobius"/>
    </source>
</evidence>
<proteinExistence type="predicted"/>
<dbReference type="RefSeq" id="XP_012181739.1">
    <property type="nucleotide sequence ID" value="XM_012326349.1"/>
</dbReference>
<sequence>MYAPVPSILAESSKASVRSRIPPIPLKDAKFTLDASGVAGFFGGDEAVSAMATVHVYQGRKWLGWYNSPGAYEISKRYGQLANSRFWDGLYPGPNTDPATLFELNGLKGPPFRSFLSGTVLPDSGHLGALLMAECEELKSVEIPGRQTNGPKQLISVVNLHHVPENEMNPSLLKKHTQLYASFPILVSVAACVLSGLFQDWWCFAMILLGILSSGWACWVIGSGRLTFIHPKPAPDCPPGNGILKGRTGIIVLKGEEGAVNSVTRGRFLLQFSSEPEYRNIGIASLFLTVQFVAQLLLIPQGTLFGQIMFVASLAVSWGYNSWLSSLDKESIQREILMKKILDEPEIRSYSITTRTTMAVLVCLFLLDFDPREASLETERISQVDTLASEIEKKRNLPAWQDGPETEKPQRISSKDAQKILEDLIPNDTEVWRRFRRGIADQIAEGRARFELPERDSQDLVENDGKLLRTLWGDAEAARVGYAEHATDQTQSAERLSV</sequence>
<keyword evidence="1" id="KW-0812">Transmembrane</keyword>
<dbReference type="EMBL" id="HE797081">
    <property type="protein sequence ID" value="CCM02456.1"/>
    <property type="molecule type" value="Genomic_DNA"/>
</dbReference>
<dbReference type="AlphaFoldDB" id="J4IA82"/>
<reference evidence="2 3" key="1">
    <citation type="journal article" date="2012" name="Appl. Environ. Microbiol.">
        <title>Short-read sequencing for genomic analysis of the brown rot fungus Fibroporia radiculosa.</title>
        <authorList>
            <person name="Tang J.D."/>
            <person name="Perkins A.D."/>
            <person name="Sonstegard T.S."/>
            <person name="Schroeder S.G."/>
            <person name="Burgess S.C."/>
            <person name="Diehl S.V."/>
        </authorList>
    </citation>
    <scope>NUCLEOTIDE SEQUENCE [LARGE SCALE GENOMIC DNA]</scope>
    <source>
        <strain evidence="2 3">TFFH 294</strain>
    </source>
</reference>
<evidence type="ECO:0000313" key="2">
    <source>
        <dbReference type="EMBL" id="CCM02456.1"/>
    </source>
</evidence>
<dbReference type="HOGENOM" id="CLU_025274_1_1_1"/>
<gene>
    <name evidence="2" type="ORF">FIBRA_04555</name>
</gene>
<keyword evidence="1" id="KW-0472">Membrane</keyword>
<feature type="transmembrane region" description="Helical" evidence="1">
    <location>
        <begin position="204"/>
        <end position="222"/>
    </location>
</feature>
<keyword evidence="1" id="KW-1133">Transmembrane helix</keyword>
<dbReference type="InParanoid" id="J4IA82"/>
<accession>J4IA82</accession>